<evidence type="ECO:0000313" key="1">
    <source>
        <dbReference type="EMBL" id="JAE02928.1"/>
    </source>
</evidence>
<sequence>MHNSLYSRERNKKIFRNKSEHLWKN</sequence>
<accession>A0A0A9F3Q7</accession>
<reference evidence="1" key="1">
    <citation type="submission" date="2014-09" db="EMBL/GenBank/DDBJ databases">
        <authorList>
            <person name="Magalhaes I.L.F."/>
            <person name="Oliveira U."/>
            <person name="Santos F.R."/>
            <person name="Vidigal T.H.D.A."/>
            <person name="Brescovit A.D."/>
            <person name="Santos A.J."/>
        </authorList>
    </citation>
    <scope>NUCLEOTIDE SEQUENCE</scope>
    <source>
        <tissue evidence="1">Shoot tissue taken approximately 20 cm above the soil surface</tissue>
    </source>
</reference>
<reference evidence="1" key="2">
    <citation type="journal article" date="2015" name="Data Brief">
        <title>Shoot transcriptome of the giant reed, Arundo donax.</title>
        <authorList>
            <person name="Barrero R.A."/>
            <person name="Guerrero F.D."/>
            <person name="Moolhuijzen P."/>
            <person name="Goolsby J.A."/>
            <person name="Tidwell J."/>
            <person name="Bellgard S.E."/>
            <person name="Bellgard M.I."/>
        </authorList>
    </citation>
    <scope>NUCLEOTIDE SEQUENCE</scope>
    <source>
        <tissue evidence="1">Shoot tissue taken approximately 20 cm above the soil surface</tissue>
    </source>
</reference>
<organism evidence="1">
    <name type="scientific">Arundo donax</name>
    <name type="common">Giant reed</name>
    <name type="synonym">Donax arundinaceus</name>
    <dbReference type="NCBI Taxonomy" id="35708"/>
    <lineage>
        <taxon>Eukaryota</taxon>
        <taxon>Viridiplantae</taxon>
        <taxon>Streptophyta</taxon>
        <taxon>Embryophyta</taxon>
        <taxon>Tracheophyta</taxon>
        <taxon>Spermatophyta</taxon>
        <taxon>Magnoliopsida</taxon>
        <taxon>Liliopsida</taxon>
        <taxon>Poales</taxon>
        <taxon>Poaceae</taxon>
        <taxon>PACMAD clade</taxon>
        <taxon>Arundinoideae</taxon>
        <taxon>Arundineae</taxon>
        <taxon>Arundo</taxon>
    </lineage>
</organism>
<name>A0A0A9F3Q7_ARUDO</name>
<dbReference type="AlphaFoldDB" id="A0A0A9F3Q7"/>
<dbReference type="EMBL" id="GBRH01194968">
    <property type="protein sequence ID" value="JAE02928.1"/>
    <property type="molecule type" value="Transcribed_RNA"/>
</dbReference>
<proteinExistence type="predicted"/>
<protein>
    <submittedName>
        <fullName evidence="1">Uncharacterized protein</fullName>
    </submittedName>
</protein>